<dbReference type="InterPro" id="IPR036291">
    <property type="entry name" value="NAD(P)-bd_dom_sf"/>
</dbReference>
<keyword evidence="3" id="KW-1185">Reference proteome</keyword>
<protein>
    <submittedName>
        <fullName evidence="2">Predicted CoA-binding protein</fullName>
    </submittedName>
</protein>
<gene>
    <name evidence="2" type="ORF">SAMN06295960_0464</name>
</gene>
<dbReference type="SMART" id="SM00881">
    <property type="entry name" value="CoA_binding"/>
    <property type="match status" value="1"/>
</dbReference>
<dbReference type="AlphaFoldDB" id="A0A1X7IHZ0"/>
<dbReference type="PANTHER" id="PTHR33303:SF2">
    <property type="entry name" value="COA-BINDING DOMAIN-CONTAINING PROTEIN"/>
    <property type="match status" value="1"/>
</dbReference>
<dbReference type="PANTHER" id="PTHR33303">
    <property type="entry name" value="CYTOPLASMIC PROTEIN-RELATED"/>
    <property type="match status" value="1"/>
</dbReference>
<dbReference type="Gene3D" id="3.40.50.720">
    <property type="entry name" value="NAD(P)-binding Rossmann-like Domain"/>
    <property type="match status" value="1"/>
</dbReference>
<dbReference type="Pfam" id="PF13380">
    <property type="entry name" value="CoA_binding_2"/>
    <property type="match status" value="1"/>
</dbReference>
<name>A0A1X7IHZ0_9BACL</name>
<dbReference type="InterPro" id="IPR003781">
    <property type="entry name" value="CoA-bd"/>
</dbReference>
<dbReference type="STRING" id="1852522.SAMN06295960_0464"/>
<reference evidence="2 3" key="1">
    <citation type="submission" date="2017-04" db="EMBL/GenBank/DDBJ databases">
        <authorList>
            <person name="Afonso C.L."/>
            <person name="Miller P.J."/>
            <person name="Scott M.A."/>
            <person name="Spackman E."/>
            <person name="Goraichik I."/>
            <person name="Dimitrov K.M."/>
            <person name="Suarez D.L."/>
            <person name="Swayne D.E."/>
        </authorList>
    </citation>
    <scope>NUCLEOTIDE SEQUENCE [LARGE SCALE GENOMIC DNA]</scope>
    <source>
        <strain evidence="2 3">11</strain>
    </source>
</reference>
<dbReference type="SUPFAM" id="SSF51735">
    <property type="entry name" value="NAD(P)-binding Rossmann-fold domains"/>
    <property type="match status" value="1"/>
</dbReference>
<evidence type="ECO:0000313" key="2">
    <source>
        <dbReference type="EMBL" id="SMG14184.1"/>
    </source>
</evidence>
<accession>A0A1X7IHZ0</accession>
<feature type="domain" description="CoA-binding" evidence="1">
    <location>
        <begin position="16"/>
        <end position="108"/>
    </location>
</feature>
<evidence type="ECO:0000313" key="3">
    <source>
        <dbReference type="Proteomes" id="UP000193834"/>
    </source>
</evidence>
<sequence>MMSYAQPTQEEFKALLENSSTIAVVGLSDDPTRTSHLVAAAMQQRGYRIIPVNPKASSILGETCYARLQDVPEHIDIVNVFRRSEFCLEVAKDAVEVGADTLWLQQGIVNEEAYQYAKDHGLEVVMDACIKVVDAVVKPNRG</sequence>
<dbReference type="EMBL" id="FXAZ01000001">
    <property type="protein sequence ID" value="SMG14184.1"/>
    <property type="molecule type" value="Genomic_DNA"/>
</dbReference>
<dbReference type="Proteomes" id="UP000193834">
    <property type="component" value="Unassembled WGS sequence"/>
</dbReference>
<evidence type="ECO:0000259" key="1">
    <source>
        <dbReference type="SMART" id="SM00881"/>
    </source>
</evidence>
<organism evidence="2 3">
    <name type="scientific">Paenibacillus aquistagni</name>
    <dbReference type="NCBI Taxonomy" id="1852522"/>
    <lineage>
        <taxon>Bacteria</taxon>
        <taxon>Bacillati</taxon>
        <taxon>Bacillota</taxon>
        <taxon>Bacilli</taxon>
        <taxon>Bacillales</taxon>
        <taxon>Paenibacillaceae</taxon>
        <taxon>Paenibacillus</taxon>
    </lineage>
</organism>
<proteinExistence type="predicted"/>